<dbReference type="RefSeq" id="WP_344419469.1">
    <property type="nucleotide sequence ID" value="NZ_BAAAQK010000013.1"/>
</dbReference>
<dbReference type="PANTHER" id="PTHR43625">
    <property type="entry name" value="AFLATOXIN B1 ALDEHYDE REDUCTASE"/>
    <property type="match status" value="1"/>
</dbReference>
<dbReference type="InterPro" id="IPR050791">
    <property type="entry name" value="Aldo-Keto_reductase"/>
</dbReference>
<dbReference type="EMBL" id="BAAAQK010000013">
    <property type="protein sequence ID" value="GAA1857051.1"/>
    <property type="molecule type" value="Genomic_DNA"/>
</dbReference>
<keyword evidence="4" id="KW-1185">Reference proteome</keyword>
<evidence type="ECO:0000313" key="4">
    <source>
        <dbReference type="Proteomes" id="UP001500449"/>
    </source>
</evidence>
<feature type="domain" description="NADP-dependent oxidoreductase" evidence="2">
    <location>
        <begin position="36"/>
        <end position="297"/>
    </location>
</feature>
<evidence type="ECO:0000313" key="3">
    <source>
        <dbReference type="EMBL" id="GAA1857051.1"/>
    </source>
</evidence>
<dbReference type="PRINTS" id="PR00069">
    <property type="entry name" value="ALDKETRDTASE"/>
</dbReference>
<organism evidence="3 4">
    <name type="scientific">Pseudonocardia ailaonensis</name>
    <dbReference type="NCBI Taxonomy" id="367279"/>
    <lineage>
        <taxon>Bacteria</taxon>
        <taxon>Bacillati</taxon>
        <taxon>Actinomycetota</taxon>
        <taxon>Actinomycetes</taxon>
        <taxon>Pseudonocardiales</taxon>
        <taxon>Pseudonocardiaceae</taxon>
        <taxon>Pseudonocardia</taxon>
    </lineage>
</organism>
<gene>
    <name evidence="3" type="ORF">GCM10009836_41600</name>
</gene>
<dbReference type="Pfam" id="PF00248">
    <property type="entry name" value="Aldo_ket_red"/>
    <property type="match status" value="1"/>
</dbReference>
<evidence type="ECO:0000256" key="1">
    <source>
        <dbReference type="ARBA" id="ARBA00023002"/>
    </source>
</evidence>
<dbReference type="Gene3D" id="3.20.20.100">
    <property type="entry name" value="NADP-dependent oxidoreductase domain"/>
    <property type="match status" value="1"/>
</dbReference>
<dbReference type="InterPro" id="IPR023210">
    <property type="entry name" value="NADP_OxRdtase_dom"/>
</dbReference>
<reference evidence="3 4" key="1">
    <citation type="journal article" date="2019" name="Int. J. Syst. Evol. Microbiol.">
        <title>The Global Catalogue of Microorganisms (GCM) 10K type strain sequencing project: providing services to taxonomists for standard genome sequencing and annotation.</title>
        <authorList>
            <consortium name="The Broad Institute Genomics Platform"/>
            <consortium name="The Broad Institute Genome Sequencing Center for Infectious Disease"/>
            <person name="Wu L."/>
            <person name="Ma J."/>
        </authorList>
    </citation>
    <scope>NUCLEOTIDE SEQUENCE [LARGE SCALE GENOMIC DNA]</scope>
    <source>
        <strain evidence="3 4">JCM 16009</strain>
    </source>
</reference>
<sequence>MSSALSSSPQADPEIPAGPAAAAGAFRIGAGPVVNRLGFGAMRITGPGVWGQPADPKVAIEVLRRAVDLGVTLVDTADSYGPEVSEDLIREALHPYDGVTVATKAGLVRPGPGRWTPVGRPEYLRQQCELSLRRLGVERIDLFQLHRVDPLVPAADQFGVLADLKAEGKVGEVGLSEVSVETIEEASRIVDIATVQNRYNLIDRASDDVLRYCTENGIGFLPWHPVAAGSLAEPGGIVAEIAWAHGVTAPQVALAWLLQRSSVMLPIPGTGDLAHLEDNCRAAGLSLELTEIQRLDEGLSSL</sequence>
<dbReference type="Proteomes" id="UP001500449">
    <property type="component" value="Unassembled WGS sequence"/>
</dbReference>
<keyword evidence="1" id="KW-0560">Oxidoreductase</keyword>
<protein>
    <submittedName>
        <fullName evidence="3">Aldo/keto reductase</fullName>
    </submittedName>
</protein>
<evidence type="ECO:0000259" key="2">
    <source>
        <dbReference type="Pfam" id="PF00248"/>
    </source>
</evidence>
<name>A0ABN2N8R1_9PSEU</name>
<accession>A0ABN2N8R1</accession>
<dbReference type="InterPro" id="IPR036812">
    <property type="entry name" value="NAD(P)_OxRdtase_dom_sf"/>
</dbReference>
<dbReference type="CDD" id="cd19088">
    <property type="entry name" value="AKR_AKR13B1"/>
    <property type="match status" value="1"/>
</dbReference>
<dbReference type="InterPro" id="IPR020471">
    <property type="entry name" value="AKR"/>
</dbReference>
<comment type="caution">
    <text evidence="3">The sequence shown here is derived from an EMBL/GenBank/DDBJ whole genome shotgun (WGS) entry which is preliminary data.</text>
</comment>
<dbReference type="PANTHER" id="PTHR43625:SF40">
    <property type="entry name" value="ALDO-KETO REDUCTASE YAKC [NADP(+)]"/>
    <property type="match status" value="1"/>
</dbReference>
<dbReference type="SUPFAM" id="SSF51430">
    <property type="entry name" value="NAD(P)-linked oxidoreductase"/>
    <property type="match status" value="1"/>
</dbReference>
<proteinExistence type="predicted"/>